<accession>I0GVI6</accession>
<name>I0GVI6_SELRL</name>
<dbReference type="Proteomes" id="UP000007887">
    <property type="component" value="Plasmid pSRC6"/>
</dbReference>
<reference evidence="1 2" key="1">
    <citation type="submission" date="2011-10" db="EMBL/GenBank/DDBJ databases">
        <title>Whole genome sequence of Selenomonas ruminantium subsp. lactilytica TAM6421.</title>
        <authorList>
            <person name="Oguchi A."/>
            <person name="Ankai A."/>
            <person name="Kaneko J."/>
            <person name="Yamada-Narita S."/>
            <person name="Fukui S."/>
            <person name="Takahashi M."/>
            <person name="Onodera T."/>
            <person name="Kojima S."/>
            <person name="Fushimi T."/>
            <person name="Abe N."/>
            <person name="Kamio Y."/>
            <person name="Yamazaki S."/>
            <person name="Fujita N."/>
        </authorList>
    </citation>
    <scope>NUCLEOTIDE SEQUENCE [LARGE SCALE GENOMIC DNA]</scope>
    <source>
        <strain evidence="2">NBRC 103574 / TAM6421</strain>
        <plasmid evidence="1 2">pSRC6</plasmid>
    </source>
</reference>
<evidence type="ECO:0000313" key="2">
    <source>
        <dbReference type="Proteomes" id="UP000007887"/>
    </source>
</evidence>
<dbReference type="KEGG" id="sri:SELR_pSRC600210"/>
<keyword evidence="1" id="KW-0614">Plasmid</keyword>
<evidence type="ECO:0000313" key="1">
    <source>
        <dbReference type="EMBL" id="BAL84773.1"/>
    </source>
</evidence>
<protein>
    <submittedName>
        <fullName evidence="1">Uncharacterized protein</fullName>
    </submittedName>
</protein>
<gene>
    <name evidence="1" type="ordered locus">SELR_pSRC600210</name>
</gene>
<sequence length="41" mass="4941">MSDLAMRLSICNTEEEVKHEFANFFKYRLDTKDTSLKRIKM</sequence>
<dbReference type="PATRIC" id="fig|927704.6.peg.3584"/>
<organism evidence="1 2">
    <name type="scientific">Selenomonas ruminantium subsp. lactilytica (strain NBRC 103574 / TAM6421)</name>
    <dbReference type="NCBI Taxonomy" id="927704"/>
    <lineage>
        <taxon>Bacteria</taxon>
        <taxon>Bacillati</taxon>
        <taxon>Bacillota</taxon>
        <taxon>Negativicutes</taxon>
        <taxon>Selenomonadales</taxon>
        <taxon>Selenomonadaceae</taxon>
        <taxon>Selenomonas</taxon>
    </lineage>
</organism>
<dbReference type="RefSeq" id="WP_014426073.1">
    <property type="nucleotide sequence ID" value="NC_017070.1"/>
</dbReference>
<proteinExistence type="predicted"/>
<dbReference type="AlphaFoldDB" id="I0GVI6"/>
<geneLocation type="plasmid" evidence="1 2">
    <name>pSRC6</name>
</geneLocation>
<dbReference type="EMBL" id="AP012295">
    <property type="protein sequence ID" value="BAL84773.1"/>
    <property type="molecule type" value="Genomic_DNA"/>
</dbReference>
<dbReference type="HOGENOM" id="CLU_3276531_0_0_9"/>